<dbReference type="InterPro" id="IPR014720">
    <property type="entry name" value="dsRBD_dom"/>
</dbReference>
<feature type="region of interest" description="Disordered" evidence="4">
    <location>
        <begin position="467"/>
        <end position="493"/>
    </location>
</feature>
<feature type="region of interest" description="Disordered" evidence="4">
    <location>
        <begin position="67"/>
        <end position="173"/>
    </location>
</feature>
<keyword evidence="2 3" id="KW-0694">RNA-binding</keyword>
<gene>
    <name evidence="6" type="ORF">FNV43_RR15349</name>
</gene>
<evidence type="ECO:0000313" key="7">
    <source>
        <dbReference type="Proteomes" id="UP000796880"/>
    </source>
</evidence>
<comment type="caution">
    <text evidence="6">The sequence shown here is derived from an EMBL/GenBank/DDBJ whole genome shotgun (WGS) entry which is preliminary data.</text>
</comment>
<dbReference type="Gene3D" id="3.30.160.20">
    <property type="match status" value="3"/>
</dbReference>
<evidence type="ECO:0000256" key="4">
    <source>
        <dbReference type="SAM" id="MobiDB-lite"/>
    </source>
</evidence>
<feature type="domain" description="DRBM" evidence="5">
    <location>
        <begin position="1"/>
        <end position="70"/>
    </location>
</feature>
<dbReference type="PANTHER" id="PTHR46031:SF16">
    <property type="entry name" value="DOUBLE-STRANDED RNA-BINDING PROTEIN 4"/>
    <property type="match status" value="1"/>
</dbReference>
<dbReference type="EMBL" id="VOIH02000007">
    <property type="protein sequence ID" value="KAF3441435.1"/>
    <property type="molecule type" value="Genomic_DNA"/>
</dbReference>
<reference evidence="6" key="1">
    <citation type="submission" date="2020-03" db="EMBL/GenBank/DDBJ databases">
        <title>A high-quality chromosome-level genome assembly of a woody plant with both climbing and erect habits, Rhamnella rubrinervis.</title>
        <authorList>
            <person name="Lu Z."/>
            <person name="Yang Y."/>
            <person name="Zhu X."/>
            <person name="Sun Y."/>
        </authorList>
    </citation>
    <scope>NUCLEOTIDE SEQUENCE</scope>
    <source>
        <strain evidence="6">BYM</strain>
        <tissue evidence="6">Leaf</tissue>
    </source>
</reference>
<dbReference type="InterPro" id="IPR044450">
    <property type="entry name" value="AtDRB-like_DSRM_1"/>
</dbReference>
<evidence type="ECO:0000313" key="6">
    <source>
        <dbReference type="EMBL" id="KAF3441435.1"/>
    </source>
</evidence>
<feature type="compositionally biased region" description="Low complexity" evidence="4">
    <location>
        <begin position="484"/>
        <end position="493"/>
    </location>
</feature>
<dbReference type="AlphaFoldDB" id="A0A8K0E8W0"/>
<keyword evidence="7" id="KW-1185">Reference proteome</keyword>
<feature type="domain" description="DRBM" evidence="5">
    <location>
        <begin position="310"/>
        <end position="378"/>
    </location>
</feature>
<feature type="compositionally biased region" description="Pro residues" evidence="4">
    <location>
        <begin position="126"/>
        <end position="138"/>
    </location>
</feature>
<feature type="compositionally biased region" description="Pro residues" evidence="4">
    <location>
        <begin position="74"/>
        <end position="108"/>
    </location>
</feature>
<dbReference type="SMART" id="SM00358">
    <property type="entry name" value="DSRM"/>
    <property type="match status" value="3"/>
</dbReference>
<dbReference type="CDD" id="cd19907">
    <property type="entry name" value="DSRM_AtDRB-like_rpt1"/>
    <property type="match status" value="1"/>
</dbReference>
<dbReference type="SUPFAM" id="SSF54768">
    <property type="entry name" value="dsRNA-binding domain-like"/>
    <property type="match status" value="3"/>
</dbReference>
<feature type="region of interest" description="Disordered" evidence="4">
    <location>
        <begin position="419"/>
        <end position="446"/>
    </location>
</feature>
<feature type="compositionally biased region" description="Low complexity" evidence="4">
    <location>
        <begin position="139"/>
        <end position="170"/>
    </location>
</feature>
<evidence type="ECO:0000256" key="2">
    <source>
        <dbReference type="ARBA" id="ARBA00022884"/>
    </source>
</evidence>
<name>A0A8K0E8W0_9ROSA</name>
<evidence type="ECO:0000256" key="1">
    <source>
        <dbReference type="ARBA" id="ARBA00022737"/>
    </source>
</evidence>
<protein>
    <recommendedName>
        <fullName evidence="5">DRBM domain-containing protein</fullName>
    </recommendedName>
</protein>
<feature type="compositionally biased region" description="Low complexity" evidence="4">
    <location>
        <begin position="109"/>
        <end position="125"/>
    </location>
</feature>
<keyword evidence="1" id="KW-0677">Repeat</keyword>
<dbReference type="Proteomes" id="UP000796880">
    <property type="component" value="Unassembled WGS sequence"/>
</dbReference>
<evidence type="ECO:0000256" key="3">
    <source>
        <dbReference type="PROSITE-ProRule" id="PRU00266"/>
    </source>
</evidence>
<organism evidence="6 7">
    <name type="scientific">Rhamnella rubrinervis</name>
    <dbReference type="NCBI Taxonomy" id="2594499"/>
    <lineage>
        <taxon>Eukaryota</taxon>
        <taxon>Viridiplantae</taxon>
        <taxon>Streptophyta</taxon>
        <taxon>Embryophyta</taxon>
        <taxon>Tracheophyta</taxon>
        <taxon>Spermatophyta</taxon>
        <taxon>Magnoliopsida</taxon>
        <taxon>eudicotyledons</taxon>
        <taxon>Gunneridae</taxon>
        <taxon>Pentapetalae</taxon>
        <taxon>rosids</taxon>
        <taxon>fabids</taxon>
        <taxon>Rosales</taxon>
        <taxon>Rhamnaceae</taxon>
        <taxon>rhamnoid group</taxon>
        <taxon>Rhamneae</taxon>
        <taxon>Rhamnella</taxon>
    </lineage>
</organism>
<dbReference type="Pfam" id="PF00035">
    <property type="entry name" value="dsrm"/>
    <property type="match status" value="3"/>
</dbReference>
<dbReference type="GO" id="GO:0003725">
    <property type="term" value="F:double-stranded RNA binding"/>
    <property type="evidence" value="ECO:0007669"/>
    <property type="project" value="InterPro"/>
</dbReference>
<sequence length="536" mass="58688">MYKSKLQEMCQQRAWTLPEYDTVKHGLDHCPRFSATVTVNGREFRILDHCRSSKEAQNNAAKLAFDHFSLPDSDPNPNPNPNPRPSPSLNPTPTPNPNPSPSPSPNPNPSHSSSPRPNFNLNLIPNPSPSTSPNPNPNPSHSSKPNPNPNAKLPILSSSSFPQPSLISTSGPSNLVNELKTLHATEQTLQQSQGTVQTPHISGRSSVVNMLVNESRTSVQGDCSVKGVQHLYKNQLQNYAQKRNITLPVYSYEQEGPSHNTRYKSTVTIDGQSYGSPEFFPTLKEAENAAAKVALTSLSPDRVQEHDAGFYKNLLQELVQKEGIPLPMYSTTRTGEAHVPVFISTVTIEEEAFTGEEARSKKLAEINAAKVAYNSLKERKSSQVASVLCLTKQGQETPELVSSCLKSNISDVQQNARPKVPVISSPGTVTAEQAKDDRGKGNSLSRDVMHGDVHSTFLPDPYKFQTGSSPHLASDRNMADVDSSSKLPIESSSSSPFKRVCVYPRVQISIIPEGRIMLPMSDDNWVAFSHTEQRGN</sequence>
<feature type="domain" description="DRBM" evidence="5">
    <location>
        <begin position="231"/>
        <end position="300"/>
    </location>
</feature>
<evidence type="ECO:0000259" key="5">
    <source>
        <dbReference type="PROSITE" id="PS50137"/>
    </source>
</evidence>
<accession>A0A8K0E8W0</accession>
<dbReference type="PANTHER" id="PTHR46031">
    <property type="match status" value="1"/>
</dbReference>
<dbReference type="PROSITE" id="PS50137">
    <property type="entry name" value="DS_RBD"/>
    <property type="match status" value="3"/>
</dbReference>
<dbReference type="OrthoDB" id="5988181at2759"/>
<proteinExistence type="predicted"/>